<proteinExistence type="inferred from homology"/>
<dbReference type="PROSITE" id="PS50089">
    <property type="entry name" value="ZF_RING_2"/>
    <property type="match status" value="1"/>
</dbReference>
<evidence type="ECO:0000256" key="11">
    <source>
        <dbReference type="ARBA" id="ARBA00022833"/>
    </source>
</evidence>
<comment type="subcellular location">
    <subcellularLocation>
        <location evidence="2">Membrane</location>
        <topology evidence="2">Single-pass membrane protein</topology>
    </subcellularLocation>
    <subcellularLocation>
        <location evidence="3">Mitochondrion</location>
    </subcellularLocation>
</comment>
<dbReference type="SMART" id="SM00184">
    <property type="entry name" value="RING"/>
    <property type="match status" value="1"/>
</dbReference>
<dbReference type="InterPro" id="IPR001841">
    <property type="entry name" value="Znf_RING"/>
</dbReference>
<evidence type="ECO:0000256" key="7">
    <source>
        <dbReference type="ARBA" id="ARBA00022692"/>
    </source>
</evidence>
<keyword evidence="11" id="KW-0862">Zinc</keyword>
<dbReference type="InterPro" id="IPR007667">
    <property type="entry name" value="Hypoxia_induced_domain"/>
</dbReference>
<organism evidence="20 21">
    <name type="scientific">Camelina sativa</name>
    <name type="common">False flax</name>
    <name type="synonym">Myagrum sativum</name>
    <dbReference type="NCBI Taxonomy" id="90675"/>
    <lineage>
        <taxon>Eukaryota</taxon>
        <taxon>Viridiplantae</taxon>
        <taxon>Streptophyta</taxon>
        <taxon>Embryophyta</taxon>
        <taxon>Tracheophyta</taxon>
        <taxon>Spermatophyta</taxon>
        <taxon>Magnoliopsida</taxon>
        <taxon>eudicotyledons</taxon>
        <taxon>Gunneridae</taxon>
        <taxon>Pentapetalae</taxon>
        <taxon>rosids</taxon>
        <taxon>malvids</taxon>
        <taxon>Brassicales</taxon>
        <taxon>Brassicaceae</taxon>
        <taxon>Camelineae</taxon>
        <taxon>Camelina</taxon>
    </lineage>
</organism>
<dbReference type="PANTHER" id="PTHR45768">
    <property type="entry name" value="E3 UBIQUITIN-PROTEIN LIGASE RNF13-LIKE"/>
    <property type="match status" value="1"/>
</dbReference>
<dbReference type="PROSITE" id="PS51503">
    <property type="entry name" value="HIG1"/>
    <property type="match status" value="1"/>
</dbReference>
<dbReference type="Pfam" id="PF13639">
    <property type="entry name" value="zf-RING_2"/>
    <property type="match status" value="1"/>
</dbReference>
<dbReference type="Gene3D" id="6.10.140.1320">
    <property type="match status" value="1"/>
</dbReference>
<evidence type="ECO:0000259" key="18">
    <source>
        <dbReference type="PROSITE" id="PS50089"/>
    </source>
</evidence>
<dbReference type="EC" id="2.3.2.27" evidence="5"/>
<dbReference type="Gene3D" id="3.30.40.10">
    <property type="entry name" value="Zinc/RING finger domain, C3HC4 (zinc finger)"/>
    <property type="match status" value="1"/>
</dbReference>
<feature type="domain" description="RING-type" evidence="18">
    <location>
        <begin position="212"/>
        <end position="254"/>
    </location>
</feature>
<evidence type="ECO:0000256" key="1">
    <source>
        <dbReference type="ARBA" id="ARBA00000900"/>
    </source>
</evidence>
<evidence type="ECO:0000313" key="20">
    <source>
        <dbReference type="Proteomes" id="UP000694864"/>
    </source>
</evidence>
<comment type="pathway">
    <text evidence="4">Protein modification; protein ubiquitination.</text>
</comment>
<reference evidence="20" key="1">
    <citation type="journal article" date="2014" name="Nat. Commun.">
        <title>The emerging biofuel crop Camelina sativa retains a highly undifferentiated hexaploid genome structure.</title>
        <authorList>
            <person name="Kagale S."/>
            <person name="Koh C."/>
            <person name="Nixon J."/>
            <person name="Bollina V."/>
            <person name="Clarke W.E."/>
            <person name="Tuteja R."/>
            <person name="Spillane C."/>
            <person name="Robinson S.J."/>
            <person name="Links M.G."/>
            <person name="Clarke C."/>
            <person name="Higgins E.E."/>
            <person name="Huebert T."/>
            <person name="Sharpe A.G."/>
            <person name="Parkin I.A."/>
        </authorList>
    </citation>
    <scope>NUCLEOTIDE SEQUENCE [LARGE SCALE GENOMIC DNA]</scope>
    <source>
        <strain evidence="20">cv. DH55</strain>
    </source>
</reference>
<name>A0ABM0YMZ2_CAMSA</name>
<keyword evidence="12 17" id="KW-1133">Transmembrane helix</keyword>
<evidence type="ECO:0000256" key="12">
    <source>
        <dbReference type="ARBA" id="ARBA00022989"/>
    </source>
</evidence>
<keyword evidence="7 17" id="KW-0812">Transmembrane</keyword>
<keyword evidence="20" id="KW-1185">Reference proteome</keyword>
<reference evidence="21" key="2">
    <citation type="submission" date="2025-08" db="UniProtKB">
        <authorList>
            <consortium name="RefSeq"/>
        </authorList>
    </citation>
    <scope>IDENTIFICATION</scope>
    <source>
        <tissue evidence="21">Leaf</tissue>
    </source>
</reference>
<evidence type="ECO:0000256" key="17">
    <source>
        <dbReference type="SAM" id="Phobius"/>
    </source>
</evidence>
<dbReference type="InterPro" id="IPR013083">
    <property type="entry name" value="Znf_RING/FYVE/PHD"/>
</dbReference>
<feature type="compositionally biased region" description="Basic and acidic residues" evidence="16">
    <location>
        <begin position="364"/>
        <end position="374"/>
    </location>
</feature>
<keyword evidence="8" id="KW-0479">Metal-binding</keyword>
<comment type="catalytic activity">
    <reaction evidence="1">
        <text>S-ubiquitinyl-[E2 ubiquitin-conjugating enzyme]-L-cysteine + [acceptor protein]-L-lysine = [E2 ubiquitin-conjugating enzyme]-L-cysteine + N(6)-ubiquitinyl-[acceptor protein]-L-lysine.</text>
        <dbReference type="EC" id="2.3.2.27"/>
    </reaction>
</comment>
<dbReference type="SUPFAM" id="SSF57850">
    <property type="entry name" value="RING/U-box"/>
    <property type="match status" value="1"/>
</dbReference>
<evidence type="ECO:0000256" key="9">
    <source>
        <dbReference type="ARBA" id="ARBA00022771"/>
    </source>
</evidence>
<evidence type="ECO:0000256" key="16">
    <source>
        <dbReference type="SAM" id="MobiDB-lite"/>
    </source>
</evidence>
<feature type="transmembrane region" description="Helical" evidence="17">
    <location>
        <begin position="121"/>
        <end position="146"/>
    </location>
</feature>
<keyword evidence="10" id="KW-0833">Ubl conjugation pathway</keyword>
<dbReference type="Proteomes" id="UP000694864">
    <property type="component" value="Chromosome 4"/>
</dbReference>
<comment type="similarity">
    <text evidence="14">Belongs to the RING-type zinc finger family. ATL subfamily.</text>
</comment>
<feature type="transmembrane region" description="Helical" evidence="17">
    <location>
        <begin position="27"/>
        <end position="46"/>
    </location>
</feature>
<evidence type="ECO:0000256" key="6">
    <source>
        <dbReference type="ARBA" id="ARBA00022679"/>
    </source>
</evidence>
<evidence type="ECO:0000256" key="3">
    <source>
        <dbReference type="ARBA" id="ARBA00004173"/>
    </source>
</evidence>
<gene>
    <name evidence="21" type="primary">LOC104780614</name>
</gene>
<evidence type="ECO:0000256" key="4">
    <source>
        <dbReference type="ARBA" id="ARBA00004906"/>
    </source>
</evidence>
<evidence type="ECO:0000256" key="2">
    <source>
        <dbReference type="ARBA" id="ARBA00004167"/>
    </source>
</evidence>
<sequence>MVVEKMSAVEPDMEDLFQEKKRVRNPLVPLGALMTAGVLTAGLISFRRGNSQLGQVLMRARVVVQGATVALMVGTAYYYGDNPWKKLLSSEIHETEALSPKTSSEAAMALLNQKDSSSSSIISDLCLVISVLALIIIFLGVLHLIFKFLRKSSTLFPFPNFNPNSDLSSSSSPQLQHLFFLHDSGLDQTAIDALPVFLYGDVTMSLKESFDCAVCLSEFFDANKLRLLPVCGHAFHLHCIDMWLLSNSTCPLCRRSLLTSNVCFNHAETIVVPLSGHQEVDEGKGSLAKRVFSVPLGRFKSTNESQSQRHEVRGEIGVGVPRRCYSMGTHQYLECNQDFVVALSSSPREGNTSNNCSVHAGKSVKQDSDGLARF</sequence>
<dbReference type="RefSeq" id="XP_010503424.1">
    <property type="nucleotide sequence ID" value="XM_010505122.2"/>
</dbReference>
<evidence type="ECO:0000256" key="13">
    <source>
        <dbReference type="ARBA" id="ARBA00023136"/>
    </source>
</evidence>
<evidence type="ECO:0000259" key="19">
    <source>
        <dbReference type="PROSITE" id="PS51503"/>
    </source>
</evidence>
<protein>
    <recommendedName>
        <fullName evidence="5">RING-type E3 ubiquitin transferase</fullName>
        <ecNumber evidence="5">2.3.2.27</ecNumber>
    </recommendedName>
</protein>
<evidence type="ECO:0000256" key="5">
    <source>
        <dbReference type="ARBA" id="ARBA00012483"/>
    </source>
</evidence>
<dbReference type="Pfam" id="PF04588">
    <property type="entry name" value="HIG_1_N"/>
    <property type="match status" value="1"/>
</dbReference>
<keyword evidence="13 17" id="KW-0472">Membrane</keyword>
<feature type="transmembrane region" description="Helical" evidence="17">
    <location>
        <begin position="58"/>
        <end position="79"/>
    </location>
</feature>
<dbReference type="GeneID" id="104780614"/>
<evidence type="ECO:0000256" key="8">
    <source>
        <dbReference type="ARBA" id="ARBA00022723"/>
    </source>
</evidence>
<evidence type="ECO:0000313" key="21">
    <source>
        <dbReference type="RefSeq" id="XP_010503424.1"/>
    </source>
</evidence>
<evidence type="ECO:0000256" key="10">
    <source>
        <dbReference type="ARBA" id="ARBA00022786"/>
    </source>
</evidence>
<feature type="domain" description="HIG1" evidence="19">
    <location>
        <begin position="1"/>
        <end position="90"/>
    </location>
</feature>
<keyword evidence="9 15" id="KW-0863">Zinc-finger</keyword>
<keyword evidence="6" id="KW-0808">Transferase</keyword>
<dbReference type="CDD" id="cd16461">
    <property type="entry name" value="RING-H2_EL5-like"/>
    <property type="match status" value="1"/>
</dbReference>
<accession>A0ABM0YMZ2</accession>
<dbReference type="PANTHER" id="PTHR45768:SF18">
    <property type="entry name" value="RING-H2 FINGER PROTEIN ATL47-RELATED"/>
    <property type="match status" value="1"/>
</dbReference>
<feature type="region of interest" description="Disordered" evidence="16">
    <location>
        <begin position="350"/>
        <end position="374"/>
    </location>
</feature>
<evidence type="ECO:0000256" key="15">
    <source>
        <dbReference type="PROSITE-ProRule" id="PRU00175"/>
    </source>
</evidence>
<evidence type="ECO:0000256" key="14">
    <source>
        <dbReference type="ARBA" id="ARBA00024209"/>
    </source>
</evidence>